<evidence type="ECO:0000256" key="4">
    <source>
        <dbReference type="ARBA" id="ARBA00022592"/>
    </source>
</evidence>
<feature type="transmembrane region" description="Helical" evidence="8">
    <location>
        <begin position="565"/>
        <end position="586"/>
    </location>
</feature>
<feature type="transmembrane region" description="Helical" evidence="8">
    <location>
        <begin position="592"/>
        <end position="610"/>
    </location>
</feature>
<comment type="function">
    <text evidence="8">Sodium-phosphate symporter.</text>
</comment>
<feature type="compositionally biased region" description="Acidic residues" evidence="9">
    <location>
        <begin position="346"/>
        <end position="358"/>
    </location>
</feature>
<feature type="transmembrane region" description="Helical" evidence="8">
    <location>
        <begin position="42"/>
        <end position="63"/>
    </location>
</feature>
<evidence type="ECO:0000313" key="10">
    <source>
        <dbReference type="EMBL" id="OQV17496.1"/>
    </source>
</evidence>
<dbReference type="OrthoDB" id="260807at2759"/>
<dbReference type="GO" id="GO:0005315">
    <property type="term" value="F:phosphate transmembrane transporter activity"/>
    <property type="evidence" value="ECO:0007669"/>
    <property type="project" value="InterPro"/>
</dbReference>
<keyword evidence="11" id="KW-1185">Reference proteome</keyword>
<dbReference type="InterPro" id="IPR001204">
    <property type="entry name" value="Phos_transporter"/>
</dbReference>
<comment type="caution">
    <text evidence="10">The sequence shown here is derived from an EMBL/GenBank/DDBJ whole genome shotgun (WGS) entry which is preliminary data.</text>
</comment>
<evidence type="ECO:0000256" key="7">
    <source>
        <dbReference type="ARBA" id="ARBA00023136"/>
    </source>
</evidence>
<feature type="transmembrane region" description="Helical" evidence="8">
    <location>
        <begin position="177"/>
        <end position="202"/>
    </location>
</feature>
<reference evidence="11" key="1">
    <citation type="submission" date="2017-01" db="EMBL/GenBank/DDBJ databases">
        <title>Comparative genomics of anhydrobiosis in the tardigrade Hypsibius dujardini.</title>
        <authorList>
            <person name="Yoshida Y."/>
            <person name="Koutsovoulos G."/>
            <person name="Laetsch D."/>
            <person name="Stevens L."/>
            <person name="Kumar S."/>
            <person name="Horikawa D."/>
            <person name="Ishino K."/>
            <person name="Komine S."/>
            <person name="Tomita M."/>
            <person name="Blaxter M."/>
            <person name="Arakawa K."/>
        </authorList>
    </citation>
    <scope>NUCLEOTIDE SEQUENCE [LARGE SCALE GENOMIC DNA]</scope>
    <source>
        <strain evidence="11">Z151</strain>
    </source>
</reference>
<feature type="region of interest" description="Disordered" evidence="9">
    <location>
        <begin position="342"/>
        <end position="365"/>
    </location>
</feature>
<dbReference type="Proteomes" id="UP000192578">
    <property type="component" value="Unassembled WGS sequence"/>
</dbReference>
<gene>
    <name evidence="10" type="ORF">BV898_08429</name>
</gene>
<comment type="similarity">
    <text evidence="2 8">Belongs to the inorganic phosphate transporter (PiT) (TC 2.A.20) family.</text>
</comment>
<comment type="subcellular location">
    <subcellularLocation>
        <location evidence="1 8">Membrane</location>
        <topology evidence="1 8">Multi-pass membrane protein</topology>
    </subcellularLocation>
</comment>
<keyword evidence="4 8" id="KW-0592">Phosphate transport</keyword>
<name>A0A1W0WQL3_HYPEX</name>
<keyword evidence="6 8" id="KW-1133">Transmembrane helix</keyword>
<feature type="transmembrane region" description="Helical" evidence="8">
    <location>
        <begin position="222"/>
        <end position="241"/>
    </location>
</feature>
<keyword evidence="7 8" id="KW-0472">Membrane</keyword>
<feature type="transmembrane region" description="Helical" evidence="8">
    <location>
        <begin position="622"/>
        <end position="649"/>
    </location>
</feature>
<evidence type="ECO:0000256" key="5">
    <source>
        <dbReference type="ARBA" id="ARBA00022692"/>
    </source>
</evidence>
<evidence type="ECO:0000256" key="6">
    <source>
        <dbReference type="ARBA" id="ARBA00022989"/>
    </source>
</evidence>
<accession>A0A1W0WQL3</accession>
<dbReference type="Pfam" id="PF01384">
    <property type="entry name" value="PHO4"/>
    <property type="match status" value="1"/>
</dbReference>
<dbReference type="GO" id="GO:0035435">
    <property type="term" value="P:phosphate ion transmembrane transport"/>
    <property type="evidence" value="ECO:0007669"/>
    <property type="project" value="TreeGrafter"/>
</dbReference>
<evidence type="ECO:0000256" key="9">
    <source>
        <dbReference type="SAM" id="MobiDB-lite"/>
    </source>
</evidence>
<evidence type="ECO:0000256" key="2">
    <source>
        <dbReference type="ARBA" id="ARBA00009916"/>
    </source>
</evidence>
<keyword evidence="5 8" id="KW-0812">Transmembrane</keyword>
<keyword evidence="3 8" id="KW-0813">Transport</keyword>
<dbReference type="AlphaFoldDB" id="A0A1W0WQL3"/>
<evidence type="ECO:0000256" key="8">
    <source>
        <dbReference type="RuleBase" id="RU363058"/>
    </source>
</evidence>
<dbReference type="PANTHER" id="PTHR11101">
    <property type="entry name" value="PHOSPHATE TRANSPORTER"/>
    <property type="match status" value="1"/>
</dbReference>
<sequence>MADPDFPSLGWAVTSGLDWTTLSSLSTTTGDLNVKDIAFNPAFLWVVILGFVVAFVLAFAVGANDVANSFGTSVGSKVLTLRQACIMAVIFETLGACLLGSQVSDTIWKEIVDIGMYKGEERALLLGEVSALLGTAIWLLAATLLKVPVSGTHAIVGSTMGFSFVKHGPYGIHWLRIIRIVGSWFVSPVLAGAISGFLFILVRMFILKSTTPLESGLKALPVFYAVSIFVNTISIFLGGAIEAIPWWGGVIISVSLSLITGLVVHFWVVPWKRRVILSNLGRLKARNAVALVCQMNSSVATNLDMLDDSYGDDRVGYGMQTAFGTSTTTLDELGDTVEIEKQDQNEQIDEEEEEDTDFDCGPAHEIHDGRRRQTMYPTREEIKLKSYLTVAEEEEETESPKFRKKSVHTYKLAGQPVIKPDYTVMLKNGDGPSTAKERRELKQGPNAPRGNIFSRCCSAIRHAIFGDLADQDINSLAPPEDPPEIAAIFSFLQILTATFTAFAHGGNDVSNAIGPLVAIWVIFSNGSVPEQTSTPLWLLLFGGFGISVGLCVLGRKVIETVGSSLAVIIPSSGFCIGLGTACTVLICSKIGLPVSTTHCIVGSVVAVGWLRSRRAVNWKVFGNIMACAFITVPVAAACGAGSMALLGLIPL</sequence>
<evidence type="ECO:0000256" key="1">
    <source>
        <dbReference type="ARBA" id="ARBA00004141"/>
    </source>
</evidence>
<evidence type="ECO:0000313" key="11">
    <source>
        <dbReference type="Proteomes" id="UP000192578"/>
    </source>
</evidence>
<feature type="transmembrane region" description="Helical" evidence="8">
    <location>
        <begin position="123"/>
        <end position="140"/>
    </location>
</feature>
<dbReference type="GO" id="GO:0016020">
    <property type="term" value="C:membrane"/>
    <property type="evidence" value="ECO:0007669"/>
    <property type="project" value="UniProtKB-SubCell"/>
</dbReference>
<feature type="transmembrane region" description="Helical" evidence="8">
    <location>
        <begin position="536"/>
        <end position="553"/>
    </location>
</feature>
<dbReference type="EMBL" id="MTYJ01000060">
    <property type="protein sequence ID" value="OQV17496.1"/>
    <property type="molecule type" value="Genomic_DNA"/>
</dbReference>
<dbReference type="PANTHER" id="PTHR11101:SF80">
    <property type="entry name" value="PHOSPHATE TRANSPORTER"/>
    <property type="match status" value="1"/>
</dbReference>
<evidence type="ECO:0000256" key="3">
    <source>
        <dbReference type="ARBA" id="ARBA00022448"/>
    </source>
</evidence>
<feature type="transmembrane region" description="Helical" evidence="8">
    <location>
        <begin position="247"/>
        <end position="269"/>
    </location>
</feature>
<organism evidence="10 11">
    <name type="scientific">Hypsibius exemplaris</name>
    <name type="common">Freshwater tardigrade</name>
    <dbReference type="NCBI Taxonomy" id="2072580"/>
    <lineage>
        <taxon>Eukaryota</taxon>
        <taxon>Metazoa</taxon>
        <taxon>Ecdysozoa</taxon>
        <taxon>Tardigrada</taxon>
        <taxon>Eutardigrada</taxon>
        <taxon>Parachela</taxon>
        <taxon>Hypsibioidea</taxon>
        <taxon>Hypsibiidae</taxon>
        <taxon>Hypsibius</taxon>
    </lineage>
</organism>
<protein>
    <recommendedName>
        <fullName evidence="8">Phosphate transporter</fullName>
    </recommendedName>
</protein>
<proteinExistence type="inferred from homology"/>